<organism evidence="1 2">
    <name type="scientific">Wolbachia pipientis</name>
    <dbReference type="NCBI Taxonomy" id="955"/>
    <lineage>
        <taxon>Bacteria</taxon>
        <taxon>Pseudomonadati</taxon>
        <taxon>Pseudomonadota</taxon>
        <taxon>Alphaproteobacteria</taxon>
        <taxon>Rickettsiales</taxon>
        <taxon>Anaplasmataceae</taxon>
        <taxon>Wolbachieae</taxon>
        <taxon>Wolbachia</taxon>
    </lineage>
</organism>
<evidence type="ECO:0000313" key="1">
    <source>
        <dbReference type="EMBL" id="QGT15943.1"/>
    </source>
</evidence>
<dbReference type="EMBL" id="CP037426">
    <property type="protein sequence ID" value="QGT15943.1"/>
    <property type="molecule type" value="Genomic_DNA"/>
</dbReference>
<protein>
    <submittedName>
        <fullName evidence="1">Uncharacterized protein</fullName>
    </submittedName>
</protein>
<name>A0A6I6CTR7_WOLPI</name>
<reference evidence="1 2" key="1">
    <citation type="submission" date="2019-03" db="EMBL/GenBank/DDBJ databases">
        <title>Wolbachia endosymbiont of Haematobia irritans wIrr.</title>
        <authorList>
            <person name="Parry R.H."/>
            <person name="Asgari S."/>
        </authorList>
    </citation>
    <scope>NUCLEOTIDE SEQUENCE [LARGE SCALE GENOMIC DNA]</scope>
    <source>
        <strain evidence="2">wIrr</strain>
    </source>
</reference>
<proteinExistence type="predicted"/>
<accession>A0A6I6CTR7</accession>
<dbReference type="Proteomes" id="UP000422744">
    <property type="component" value="Chromosome"/>
</dbReference>
<dbReference type="AlphaFoldDB" id="A0A6I6CTR7"/>
<gene>
    <name evidence="1" type="ORF">E0495_01240</name>
</gene>
<evidence type="ECO:0000313" key="2">
    <source>
        <dbReference type="Proteomes" id="UP000422744"/>
    </source>
</evidence>
<sequence length="113" mass="12740">MNLITNSIKGFYSSVKSDLDWQAKRSLIRTLVKEVNIDLDKVDVVFKIKELENPAQNGQNQKMVHCLRGLGTGMTSFFLVQITLMSQYLYSCVIGHLMFTTQEVHTVVSQAVG</sequence>